<accession>G8UPK8</accession>
<dbReference type="Proteomes" id="UP000005436">
    <property type="component" value="Chromosome"/>
</dbReference>
<proteinExistence type="predicted"/>
<dbReference type="KEGG" id="tfo:BFO_1898"/>
<keyword evidence="2" id="KW-1185">Reference proteome</keyword>
<sequence>MLLFSEAKVGVFEQDISLCLKKGDTHSKKKSTAPIYAFAFSYVISKYWV</sequence>
<evidence type="ECO:0000313" key="1">
    <source>
        <dbReference type="EMBL" id="AEW21322.1"/>
    </source>
</evidence>
<organism evidence="1 2">
    <name type="scientific">Tannerella forsythia (strain ATCC 43037 / JCM 10827 / CCUG 21028 A / KCTC 5666 / FDC 338)</name>
    <name type="common">Bacteroides forsythus</name>
    <dbReference type="NCBI Taxonomy" id="203275"/>
    <lineage>
        <taxon>Bacteria</taxon>
        <taxon>Pseudomonadati</taxon>
        <taxon>Bacteroidota</taxon>
        <taxon>Bacteroidia</taxon>
        <taxon>Bacteroidales</taxon>
        <taxon>Tannerellaceae</taxon>
        <taxon>Tannerella</taxon>
    </lineage>
</organism>
<evidence type="ECO:0000313" key="2">
    <source>
        <dbReference type="Proteomes" id="UP000005436"/>
    </source>
</evidence>
<dbReference type="STRING" id="203275.BFO_1898"/>
<dbReference type="HOGENOM" id="CLU_3141627_0_0_10"/>
<name>G8UPK8_TANFA</name>
<dbReference type="AlphaFoldDB" id="G8UPK8"/>
<reference evidence="2" key="1">
    <citation type="submission" date="2011-12" db="EMBL/GenBank/DDBJ databases">
        <title>Complete sequence of Tannerella forsythia ATCC 43037.</title>
        <authorList>
            <person name="Dewhirst F."/>
            <person name="Tanner A."/>
            <person name="Izard J."/>
            <person name="Brinkac L."/>
            <person name="Durkin A.S."/>
            <person name="Hostetler J."/>
            <person name="Shetty J."/>
            <person name="Torralba M."/>
            <person name="Gill S."/>
            <person name="Nelson K."/>
        </authorList>
    </citation>
    <scope>NUCLEOTIDE SEQUENCE [LARGE SCALE GENOMIC DNA]</scope>
    <source>
        <strain evidence="2">ATCC 43037 / JCM 10827 / CCUG 33226 / KCTC 5666 / FDC 338</strain>
    </source>
</reference>
<protein>
    <submittedName>
        <fullName evidence="1">Uncharacterized protein</fullName>
    </submittedName>
</protein>
<gene>
    <name evidence="1" type="ordered locus">BFO_1898</name>
</gene>
<dbReference type="EMBL" id="CP003191">
    <property type="protein sequence ID" value="AEW21322.1"/>
    <property type="molecule type" value="Genomic_DNA"/>
</dbReference>